<sequence length="144" mass="15667">MSRMTPSIGSRNYSKMATSPQVETVNTGADKARLAAAAALVVASVVGFYLLGKQGALAQWATLIAGLVAAAGVFLLSGPGRQFLAFARDAWHEVGKVVWPTRKEALQMTAYVFAFVVVMALFLWLTDKTLEWVLYDLILGWKRS</sequence>
<comment type="subcellular location">
    <subcellularLocation>
        <location evidence="1">Membrane</location>
    </subcellularLocation>
</comment>
<name>A1WK49_VEREI</name>
<dbReference type="Pfam" id="PF00584">
    <property type="entry name" value="SecE"/>
    <property type="match status" value="1"/>
</dbReference>
<dbReference type="NCBIfam" id="TIGR00964">
    <property type="entry name" value="secE_bact"/>
    <property type="match status" value="1"/>
</dbReference>
<dbReference type="NCBIfam" id="NF004371">
    <property type="entry name" value="PRK05740.1-1"/>
    <property type="match status" value="1"/>
</dbReference>
<feature type="transmembrane region" description="Helical" evidence="9">
    <location>
        <begin position="34"/>
        <end position="51"/>
    </location>
</feature>
<protein>
    <submittedName>
        <fullName evidence="10">Protein translocase subunit secE/sec61 gamma</fullName>
    </submittedName>
</protein>
<keyword evidence="2" id="KW-0813">Transport</keyword>
<dbReference type="PRINTS" id="PR01650">
    <property type="entry name" value="SECETRNLCASE"/>
</dbReference>
<evidence type="ECO:0000256" key="2">
    <source>
        <dbReference type="ARBA" id="ARBA00022448"/>
    </source>
</evidence>
<dbReference type="HOGENOM" id="CLU_113663_0_2_4"/>
<dbReference type="KEGG" id="vei:Veis_2258"/>
<dbReference type="GO" id="GO:0006886">
    <property type="term" value="P:intracellular protein transport"/>
    <property type="evidence" value="ECO:0007669"/>
    <property type="project" value="InterPro"/>
</dbReference>
<keyword evidence="3" id="KW-1003">Cell membrane</keyword>
<dbReference type="GO" id="GO:0006605">
    <property type="term" value="P:protein targeting"/>
    <property type="evidence" value="ECO:0007669"/>
    <property type="project" value="InterPro"/>
</dbReference>
<evidence type="ECO:0000256" key="5">
    <source>
        <dbReference type="ARBA" id="ARBA00022927"/>
    </source>
</evidence>
<evidence type="ECO:0000256" key="3">
    <source>
        <dbReference type="ARBA" id="ARBA00022475"/>
    </source>
</evidence>
<feature type="transmembrane region" description="Helical" evidence="9">
    <location>
        <begin position="57"/>
        <end position="76"/>
    </location>
</feature>
<evidence type="ECO:0000313" key="11">
    <source>
        <dbReference type="Proteomes" id="UP000000374"/>
    </source>
</evidence>
<dbReference type="GO" id="GO:0008320">
    <property type="term" value="F:protein transmembrane transporter activity"/>
    <property type="evidence" value="ECO:0007669"/>
    <property type="project" value="InterPro"/>
</dbReference>
<keyword evidence="7" id="KW-0811">Translocation</keyword>
<keyword evidence="8 9" id="KW-0472">Membrane</keyword>
<accession>A1WK49</accession>
<keyword evidence="6 9" id="KW-1133">Transmembrane helix</keyword>
<dbReference type="PANTHER" id="PTHR33910:SF1">
    <property type="entry name" value="PROTEIN TRANSLOCASE SUBUNIT SECE"/>
    <property type="match status" value="1"/>
</dbReference>
<dbReference type="Gene3D" id="1.20.5.1030">
    <property type="entry name" value="Preprotein translocase secy subunit"/>
    <property type="match status" value="1"/>
</dbReference>
<organism evidence="10 11">
    <name type="scientific">Verminephrobacter eiseniae (strain EF01-2)</name>
    <dbReference type="NCBI Taxonomy" id="391735"/>
    <lineage>
        <taxon>Bacteria</taxon>
        <taxon>Pseudomonadati</taxon>
        <taxon>Pseudomonadota</taxon>
        <taxon>Betaproteobacteria</taxon>
        <taxon>Burkholderiales</taxon>
        <taxon>Comamonadaceae</taxon>
        <taxon>Verminephrobacter</taxon>
    </lineage>
</organism>
<dbReference type="GO" id="GO:0009306">
    <property type="term" value="P:protein secretion"/>
    <property type="evidence" value="ECO:0007669"/>
    <property type="project" value="InterPro"/>
</dbReference>
<proteinExistence type="predicted"/>
<dbReference type="Proteomes" id="UP000000374">
    <property type="component" value="Chromosome"/>
</dbReference>
<dbReference type="eggNOG" id="COG0690">
    <property type="taxonomic scope" value="Bacteria"/>
</dbReference>
<dbReference type="EMBL" id="CP000542">
    <property type="protein sequence ID" value="ABM58006.1"/>
    <property type="molecule type" value="Genomic_DNA"/>
</dbReference>
<keyword evidence="4 9" id="KW-0812">Transmembrane</keyword>
<evidence type="ECO:0000256" key="9">
    <source>
        <dbReference type="SAM" id="Phobius"/>
    </source>
</evidence>
<feature type="transmembrane region" description="Helical" evidence="9">
    <location>
        <begin position="105"/>
        <end position="125"/>
    </location>
</feature>
<dbReference type="InterPro" id="IPR038379">
    <property type="entry name" value="SecE_sf"/>
</dbReference>
<keyword evidence="11" id="KW-1185">Reference proteome</keyword>
<evidence type="ECO:0000256" key="4">
    <source>
        <dbReference type="ARBA" id="ARBA00022692"/>
    </source>
</evidence>
<dbReference type="GO" id="GO:0043952">
    <property type="term" value="P:protein transport by the Sec complex"/>
    <property type="evidence" value="ECO:0007669"/>
    <property type="project" value="TreeGrafter"/>
</dbReference>
<dbReference type="STRING" id="391735.Veis_2258"/>
<dbReference type="GO" id="GO:0005886">
    <property type="term" value="C:plasma membrane"/>
    <property type="evidence" value="ECO:0007669"/>
    <property type="project" value="TreeGrafter"/>
</dbReference>
<dbReference type="AlphaFoldDB" id="A1WK49"/>
<evidence type="ECO:0000256" key="7">
    <source>
        <dbReference type="ARBA" id="ARBA00023010"/>
    </source>
</evidence>
<evidence type="ECO:0000256" key="1">
    <source>
        <dbReference type="ARBA" id="ARBA00004370"/>
    </source>
</evidence>
<dbReference type="PANTHER" id="PTHR33910">
    <property type="entry name" value="PROTEIN TRANSLOCASE SUBUNIT SECE"/>
    <property type="match status" value="1"/>
</dbReference>
<dbReference type="InterPro" id="IPR001901">
    <property type="entry name" value="Translocase_SecE/Sec61-g"/>
</dbReference>
<evidence type="ECO:0000313" key="10">
    <source>
        <dbReference type="EMBL" id="ABM58006.1"/>
    </source>
</evidence>
<evidence type="ECO:0000256" key="8">
    <source>
        <dbReference type="ARBA" id="ARBA00023136"/>
    </source>
</evidence>
<dbReference type="InterPro" id="IPR005807">
    <property type="entry name" value="SecE_bac"/>
</dbReference>
<gene>
    <name evidence="10" type="ordered locus">Veis_2258</name>
</gene>
<evidence type="ECO:0000256" key="6">
    <source>
        <dbReference type="ARBA" id="ARBA00022989"/>
    </source>
</evidence>
<keyword evidence="5" id="KW-0653">Protein transport</keyword>
<reference evidence="11" key="1">
    <citation type="submission" date="2006-12" db="EMBL/GenBank/DDBJ databases">
        <title>Complete sequence of chromosome 1 of Verminephrobacter eiseniae EF01-2.</title>
        <authorList>
            <person name="Copeland A."/>
            <person name="Lucas S."/>
            <person name="Lapidus A."/>
            <person name="Barry K."/>
            <person name="Detter J.C."/>
            <person name="Glavina del Rio T."/>
            <person name="Dalin E."/>
            <person name="Tice H."/>
            <person name="Pitluck S."/>
            <person name="Chertkov O."/>
            <person name="Brettin T."/>
            <person name="Bruce D."/>
            <person name="Han C."/>
            <person name="Tapia R."/>
            <person name="Gilna P."/>
            <person name="Schmutz J."/>
            <person name="Larimer F."/>
            <person name="Land M."/>
            <person name="Hauser L."/>
            <person name="Kyrpides N."/>
            <person name="Kim E."/>
            <person name="Stahl D."/>
            <person name="Richardson P."/>
        </authorList>
    </citation>
    <scope>NUCLEOTIDE SEQUENCE [LARGE SCALE GENOMIC DNA]</scope>
    <source>
        <strain evidence="11">EF01-2</strain>
    </source>
</reference>